<evidence type="ECO:0000313" key="3">
    <source>
        <dbReference type="EMBL" id="WPU95527.1"/>
    </source>
</evidence>
<dbReference type="SUPFAM" id="SSF53756">
    <property type="entry name" value="UDP-Glycosyltransferase/glycogen phosphorylase"/>
    <property type="match status" value="1"/>
</dbReference>
<dbReference type="Pfam" id="PF13439">
    <property type="entry name" value="Glyco_transf_4"/>
    <property type="match status" value="1"/>
</dbReference>
<dbReference type="Gene3D" id="3.40.50.2000">
    <property type="entry name" value="Glycogen Phosphorylase B"/>
    <property type="match status" value="2"/>
</dbReference>
<dbReference type="PANTHER" id="PTHR45947">
    <property type="entry name" value="SULFOQUINOVOSYL TRANSFERASE SQD2"/>
    <property type="match status" value="1"/>
</dbReference>
<dbReference type="Proteomes" id="UP001324380">
    <property type="component" value="Chromosome"/>
</dbReference>
<dbReference type="GO" id="GO:0016757">
    <property type="term" value="F:glycosyltransferase activity"/>
    <property type="evidence" value="ECO:0007669"/>
    <property type="project" value="UniProtKB-KW"/>
</dbReference>
<accession>A0ABZ0TST5</accession>
<feature type="domain" description="Glycosyltransferase subfamily 4-like N-terminal" evidence="2">
    <location>
        <begin position="57"/>
        <end position="196"/>
    </location>
</feature>
<dbReference type="EC" id="2.4.-.-" evidence="3"/>
<evidence type="ECO:0000259" key="1">
    <source>
        <dbReference type="Pfam" id="PF00534"/>
    </source>
</evidence>
<dbReference type="InterPro" id="IPR050194">
    <property type="entry name" value="Glycosyltransferase_grp1"/>
</dbReference>
<protein>
    <submittedName>
        <fullName evidence="3">Glycosyltransferase</fullName>
        <ecNumber evidence="3">2.4.-.-</ecNumber>
    </submittedName>
</protein>
<name>A0ABZ0TST5_9SPHI</name>
<proteinExistence type="predicted"/>
<gene>
    <name evidence="3" type="ORF">SNE25_08320</name>
</gene>
<dbReference type="PANTHER" id="PTHR45947:SF3">
    <property type="entry name" value="SULFOQUINOVOSYL TRANSFERASE SQD2"/>
    <property type="match status" value="1"/>
</dbReference>
<keyword evidence="4" id="KW-1185">Reference proteome</keyword>
<dbReference type="InterPro" id="IPR001296">
    <property type="entry name" value="Glyco_trans_1"/>
</dbReference>
<keyword evidence="3" id="KW-0808">Transferase</keyword>
<reference evidence="3 4" key="1">
    <citation type="submission" date="2023-11" db="EMBL/GenBank/DDBJ databases">
        <title>Analysis of the Genomes of Mucilaginibacter gossypii cycad 4 and M. sabulilitoris SNA2: microbes with the potential for plant growth promotion.</title>
        <authorList>
            <person name="Hirsch A.M."/>
            <person name="Humm E."/>
            <person name="Rubbi M."/>
            <person name="Del Vecchio G."/>
            <person name="Ha S.M."/>
            <person name="Pellegrini M."/>
            <person name="Gunsalus R.P."/>
        </authorList>
    </citation>
    <scope>NUCLEOTIDE SEQUENCE [LARGE SCALE GENOMIC DNA]</scope>
    <source>
        <strain evidence="3 4">SNA2</strain>
    </source>
</reference>
<dbReference type="EMBL" id="CP139558">
    <property type="protein sequence ID" value="WPU95527.1"/>
    <property type="molecule type" value="Genomic_DNA"/>
</dbReference>
<dbReference type="InterPro" id="IPR028098">
    <property type="entry name" value="Glyco_trans_4-like_N"/>
</dbReference>
<feature type="domain" description="Glycosyl transferase family 1" evidence="1">
    <location>
        <begin position="204"/>
        <end position="338"/>
    </location>
</feature>
<organism evidence="3 4">
    <name type="scientific">Mucilaginibacter sabulilitoris</name>
    <dbReference type="NCBI Taxonomy" id="1173583"/>
    <lineage>
        <taxon>Bacteria</taxon>
        <taxon>Pseudomonadati</taxon>
        <taxon>Bacteroidota</taxon>
        <taxon>Sphingobacteriia</taxon>
        <taxon>Sphingobacteriales</taxon>
        <taxon>Sphingobacteriaceae</taxon>
        <taxon>Mucilaginibacter</taxon>
    </lineage>
</organism>
<dbReference type="RefSeq" id="WP_321564635.1">
    <property type="nucleotide sequence ID" value="NZ_CP139558.1"/>
</dbReference>
<sequence length="391" mass="44686">MMNSKIPKTAIVHDLLLAMGGAENTLESIYRIHPSPIFTLVLNRNGIKDSLLSKATIITSFIQRFPRVLKAYRTYLPFYPLAIEQFDLRQYDIILSSSFIVAKGVITNTEQLHICYLHNPIRPAWELYQQFLSQSNNGTGLKGLLTRLVFHYLRQWDVLSATRVDHFIANSNYTARRIKKIYNRDADVIYPPVNVDLFELEECKEAYYVTASRLVYHKRIDLIVKAFAQNPDRKLIVLGDGPELKKLKLIATPNVELMGFQPKHVLISCLQKAKAFVFAAQEDFGIAPIEAMACGTPVLAFGKGGTLETVIPGETGLFFYKQTVESICNCIADFESGSHMFSSTAIREHAAKFSVKRFEQEFTELTRQKINEFYEKQIAENRRQHQDYTLL</sequence>
<evidence type="ECO:0000313" key="4">
    <source>
        <dbReference type="Proteomes" id="UP001324380"/>
    </source>
</evidence>
<dbReference type="Pfam" id="PF00534">
    <property type="entry name" value="Glycos_transf_1"/>
    <property type="match status" value="1"/>
</dbReference>
<evidence type="ECO:0000259" key="2">
    <source>
        <dbReference type="Pfam" id="PF13439"/>
    </source>
</evidence>
<keyword evidence="3" id="KW-0328">Glycosyltransferase</keyword>